<evidence type="ECO:0000313" key="2">
    <source>
        <dbReference type="EMBL" id="MFC3911994.1"/>
    </source>
</evidence>
<dbReference type="Gene3D" id="3.40.50.1820">
    <property type="entry name" value="alpha/beta hydrolase"/>
    <property type="match status" value="1"/>
</dbReference>
<dbReference type="Pfam" id="PF06500">
    <property type="entry name" value="FrsA-like"/>
    <property type="match status" value="1"/>
</dbReference>
<dbReference type="Proteomes" id="UP001595692">
    <property type="component" value="Unassembled WGS sequence"/>
</dbReference>
<protein>
    <submittedName>
        <fullName evidence="2">Esterase FrsA</fullName>
    </submittedName>
</protein>
<accession>A0ABV8CJ14</accession>
<dbReference type="PANTHER" id="PTHR22946:SF4">
    <property type="entry name" value="ESTERASE FRSA"/>
    <property type="match status" value="1"/>
</dbReference>
<dbReference type="InterPro" id="IPR050261">
    <property type="entry name" value="FrsA_esterase"/>
</dbReference>
<name>A0ABV8CJ14_9GAMM</name>
<dbReference type="NCBIfam" id="NF003460">
    <property type="entry name" value="PRK05077.1"/>
    <property type="match status" value="1"/>
</dbReference>
<dbReference type="SUPFAM" id="SSF53474">
    <property type="entry name" value="alpha/beta-Hydrolases"/>
    <property type="match status" value="1"/>
</dbReference>
<gene>
    <name evidence="2" type="primary">frsA</name>
    <name evidence="2" type="ORF">ACFOSS_00740</name>
</gene>
<sequence length="423" mass="47694">MQDQVSENLSERLFSKVRKIQETSTISNSAETMDEPCGEQVLIEGVCSNAWYRVLRRTYWIWQGADPIELEEVLSRIATGEGERSHPDKLDTLKGYAPGNWIYEFSQLAGEYLKKGRDLEEAQMPDAARNAYLLAARYYSLASYPHLKGDELAEQAQVQGNLAYRDAGRLMPVALRELKIPFRDKEICGYLHLPSDEHTVPVVMVSGSIDSLQIDFYRFYEQYLAPNGIGMLTLDMPGIGHSSQFPLVQDTSRLHQAALHYLRDEVPWVDNQRIGMVGVRLGGNVAARLAYLEPMHLKAIACIGPGLNQFFVESPLFNQAPPMLRASLANRLGADAKDWALLQPQCQIFSLKRQGLVGVTKTRVPILSIGHKRDFICPESDIRTLASSSHYGKALVLDKLPVMQVFDRALRETCDWLKLHFNI</sequence>
<keyword evidence="3" id="KW-1185">Reference proteome</keyword>
<dbReference type="RefSeq" id="WP_377149900.1">
    <property type="nucleotide sequence ID" value="NZ_JBHSAF010000001.1"/>
</dbReference>
<comment type="caution">
    <text evidence="2">The sequence shown here is derived from an EMBL/GenBank/DDBJ whole genome shotgun (WGS) entry which is preliminary data.</text>
</comment>
<dbReference type="InterPro" id="IPR029058">
    <property type="entry name" value="AB_hydrolase_fold"/>
</dbReference>
<dbReference type="PANTHER" id="PTHR22946">
    <property type="entry name" value="DIENELACTONE HYDROLASE DOMAIN-CONTAINING PROTEIN-RELATED"/>
    <property type="match status" value="1"/>
</dbReference>
<dbReference type="InterPro" id="IPR010520">
    <property type="entry name" value="FrsA-like"/>
</dbReference>
<evidence type="ECO:0000313" key="3">
    <source>
        <dbReference type="Proteomes" id="UP001595692"/>
    </source>
</evidence>
<reference evidence="3" key="1">
    <citation type="journal article" date="2019" name="Int. J. Syst. Evol. Microbiol.">
        <title>The Global Catalogue of Microorganisms (GCM) 10K type strain sequencing project: providing services to taxonomists for standard genome sequencing and annotation.</title>
        <authorList>
            <consortium name="The Broad Institute Genomics Platform"/>
            <consortium name="The Broad Institute Genome Sequencing Center for Infectious Disease"/>
            <person name="Wu L."/>
            <person name="Ma J."/>
        </authorList>
    </citation>
    <scope>NUCLEOTIDE SEQUENCE [LARGE SCALE GENOMIC DNA]</scope>
    <source>
        <strain evidence="3">CCUG 54939</strain>
    </source>
</reference>
<proteinExistence type="predicted"/>
<dbReference type="EMBL" id="JBHSAF010000001">
    <property type="protein sequence ID" value="MFC3911994.1"/>
    <property type="molecule type" value="Genomic_DNA"/>
</dbReference>
<keyword evidence="1" id="KW-0378">Hydrolase</keyword>
<organism evidence="2 3">
    <name type="scientific">Pseudaeromonas sharmana</name>
    <dbReference type="NCBI Taxonomy" id="328412"/>
    <lineage>
        <taxon>Bacteria</taxon>
        <taxon>Pseudomonadati</taxon>
        <taxon>Pseudomonadota</taxon>
        <taxon>Gammaproteobacteria</taxon>
        <taxon>Aeromonadales</taxon>
        <taxon>Aeromonadaceae</taxon>
        <taxon>Pseudaeromonas</taxon>
    </lineage>
</organism>
<evidence type="ECO:0000256" key="1">
    <source>
        <dbReference type="ARBA" id="ARBA00022801"/>
    </source>
</evidence>